<feature type="coiled-coil region" evidence="1">
    <location>
        <begin position="491"/>
        <end position="560"/>
    </location>
</feature>
<feature type="domain" description="Flagellar Assembly Protein A N-terminal region" evidence="3">
    <location>
        <begin position="102"/>
        <end position="272"/>
    </location>
</feature>
<protein>
    <recommendedName>
        <fullName evidence="3">Flagellar Assembly Protein A N-terminal region domain-containing protein</fullName>
    </recommendedName>
</protein>
<keyword evidence="1" id="KW-0175">Coiled coil</keyword>
<organism evidence="4 5">
    <name type="scientific">Desulfosarcina ovata subsp. sediminis</name>
    <dbReference type="NCBI Taxonomy" id="885957"/>
    <lineage>
        <taxon>Bacteria</taxon>
        <taxon>Pseudomonadati</taxon>
        <taxon>Thermodesulfobacteriota</taxon>
        <taxon>Desulfobacteria</taxon>
        <taxon>Desulfobacterales</taxon>
        <taxon>Desulfosarcinaceae</taxon>
        <taxon>Desulfosarcina</taxon>
    </lineage>
</organism>
<dbReference type="Pfam" id="PF20250">
    <property type="entry name" value="FapA_N"/>
    <property type="match status" value="1"/>
</dbReference>
<dbReference type="Proteomes" id="UP000425960">
    <property type="component" value="Chromosome"/>
</dbReference>
<dbReference type="EMBL" id="AP021876">
    <property type="protein sequence ID" value="BBO84751.1"/>
    <property type="molecule type" value="Genomic_DNA"/>
</dbReference>
<gene>
    <name evidence="4" type="ORF">DSCO28_53170</name>
</gene>
<evidence type="ECO:0000313" key="5">
    <source>
        <dbReference type="Proteomes" id="UP000425960"/>
    </source>
</evidence>
<dbReference type="Pfam" id="PF03961">
    <property type="entry name" value="FapA"/>
    <property type="match status" value="1"/>
</dbReference>
<dbReference type="Gene3D" id="1.10.287.1490">
    <property type="match status" value="1"/>
</dbReference>
<sequence>MTAEEAKRNHFGVIAVEMNMVDQSNVDRAVVVQARIFEKANVNMPIGEILIEMGVLTPDQRDEILQMQKEIDGAGDGAEATGKTPKKKRPDGAPQKMPAPLEIRIAKDKLTATVYLKIAPPITTLEVKDVKIMLHNMGILHGIADEKEVEALLAGELGVNEEWAIASGTPPVPDAPPQIEYHFDTDPMKIGTLTEDGLMDWKNRGQLPQVKEGALLAEKIPGPKGKEGMDIYGKQIPVPKAREYRFRCGKGARRSEDGMQVHASLSGMPKLSPSGELAVMPTLHIQGDISLETGHVEFDGHIEVEGTIEKDYRVKGGSLRAKEIQEAEIDIDGDVFAENGIFGATIRCNGNLKAGHIKSTDIIATGDIAVEREIIESFIEANGRCLINDGTIIASTISAKMGIITMDIGTEAARPSELTVGIDRQLEREADAIKAEIQGLKTEQEKLTERVDGLNDHSDEINTHLGEVAQEQDRYMVQRRRLQKKIKDVGLKQGKETLQKLKNTLQELKSKQSALDTEVARLMEEDDTVKLEIADTEKTVAEILADIGELNERLDKINEAQKTSTGLAIVKIAGTVFSGTKVTGPHAKTVLQEDFKRLSIAETDNPDQDGARRWRFELAPFR</sequence>
<evidence type="ECO:0000313" key="4">
    <source>
        <dbReference type="EMBL" id="BBO84751.1"/>
    </source>
</evidence>
<dbReference type="InterPro" id="IPR046866">
    <property type="entry name" value="FapA_N"/>
</dbReference>
<dbReference type="InterPro" id="IPR046865">
    <property type="entry name" value="FapA_b_solenoid"/>
</dbReference>
<feature type="coiled-coil region" evidence="1">
    <location>
        <begin position="423"/>
        <end position="457"/>
    </location>
</feature>
<accession>A0A5K7ZXA8</accession>
<dbReference type="PANTHER" id="PTHR38032">
    <property type="entry name" value="POLYMERASE-RELATED"/>
    <property type="match status" value="1"/>
</dbReference>
<proteinExistence type="predicted"/>
<dbReference type="AlphaFoldDB" id="A0A5K7ZXA8"/>
<evidence type="ECO:0000256" key="2">
    <source>
        <dbReference type="SAM" id="MobiDB-lite"/>
    </source>
</evidence>
<dbReference type="InterPro" id="IPR005646">
    <property type="entry name" value="FapA"/>
</dbReference>
<feature type="region of interest" description="Disordered" evidence="2">
    <location>
        <begin position="71"/>
        <end position="97"/>
    </location>
</feature>
<dbReference type="KEGG" id="dov:DSCO28_53170"/>
<dbReference type="RefSeq" id="WP_155324579.1">
    <property type="nucleotide sequence ID" value="NZ_AP021876.1"/>
</dbReference>
<name>A0A5K7ZXA8_9BACT</name>
<evidence type="ECO:0000256" key="1">
    <source>
        <dbReference type="SAM" id="Coils"/>
    </source>
</evidence>
<evidence type="ECO:0000259" key="3">
    <source>
        <dbReference type="Pfam" id="PF20250"/>
    </source>
</evidence>
<dbReference type="PANTHER" id="PTHR38032:SF1">
    <property type="entry name" value="RNA-BINDING PROTEIN KHPB N-TERMINAL DOMAIN-CONTAINING PROTEIN"/>
    <property type="match status" value="1"/>
</dbReference>
<reference evidence="4 5" key="1">
    <citation type="submission" date="2019-11" db="EMBL/GenBank/DDBJ databases">
        <title>Comparative genomics of hydrocarbon-degrading Desulfosarcina strains.</title>
        <authorList>
            <person name="Watanabe M."/>
            <person name="Kojima H."/>
            <person name="Fukui M."/>
        </authorList>
    </citation>
    <scope>NUCLEOTIDE SEQUENCE [LARGE SCALE GENOMIC DNA]</scope>
    <source>
        <strain evidence="4 5">28bB2T</strain>
    </source>
</reference>